<reference evidence="1 2" key="4">
    <citation type="journal article" date="2011" name="BMC Genomics">
        <title>RNA-Seq improves annotation of protein-coding genes in the cucumber genome.</title>
        <authorList>
            <person name="Li Z."/>
            <person name="Zhang Z."/>
            <person name="Yan P."/>
            <person name="Huang S."/>
            <person name="Fei Z."/>
            <person name="Lin K."/>
        </authorList>
    </citation>
    <scope>NUCLEOTIDE SEQUENCE [LARGE SCALE GENOMIC DNA]</scope>
    <source>
        <strain evidence="2">cv. 9930</strain>
    </source>
</reference>
<dbReference type="EMBL" id="CM002927">
    <property type="protein sequence ID" value="KGN46803.1"/>
    <property type="molecule type" value="Genomic_DNA"/>
</dbReference>
<reference evidence="1 2" key="1">
    <citation type="journal article" date="2009" name="Nat. Genet.">
        <title>The genome of the cucumber, Cucumis sativus L.</title>
        <authorList>
            <person name="Huang S."/>
            <person name="Li R."/>
            <person name="Zhang Z."/>
            <person name="Li L."/>
            <person name="Gu X."/>
            <person name="Fan W."/>
            <person name="Lucas W.J."/>
            <person name="Wang X."/>
            <person name="Xie B."/>
            <person name="Ni P."/>
            <person name="Ren Y."/>
            <person name="Zhu H."/>
            <person name="Li J."/>
            <person name="Lin K."/>
            <person name="Jin W."/>
            <person name="Fei Z."/>
            <person name="Li G."/>
            <person name="Staub J."/>
            <person name="Kilian A."/>
            <person name="van der Vossen E.A."/>
            <person name="Wu Y."/>
            <person name="Guo J."/>
            <person name="He J."/>
            <person name="Jia Z."/>
            <person name="Ren Y."/>
            <person name="Tian G."/>
            <person name="Lu Y."/>
            <person name="Ruan J."/>
            <person name="Qian W."/>
            <person name="Wang M."/>
            <person name="Huang Q."/>
            <person name="Li B."/>
            <person name="Xuan Z."/>
            <person name="Cao J."/>
            <person name="Asan"/>
            <person name="Wu Z."/>
            <person name="Zhang J."/>
            <person name="Cai Q."/>
            <person name="Bai Y."/>
            <person name="Zhao B."/>
            <person name="Han Y."/>
            <person name="Li Y."/>
            <person name="Li X."/>
            <person name="Wang S."/>
            <person name="Shi Q."/>
            <person name="Liu S."/>
            <person name="Cho W.K."/>
            <person name="Kim J.Y."/>
            <person name="Xu Y."/>
            <person name="Heller-Uszynska K."/>
            <person name="Miao H."/>
            <person name="Cheng Z."/>
            <person name="Zhang S."/>
            <person name="Wu J."/>
            <person name="Yang Y."/>
            <person name="Kang H."/>
            <person name="Li M."/>
            <person name="Liang H."/>
            <person name="Ren X."/>
            <person name="Shi Z."/>
            <person name="Wen M."/>
            <person name="Jian M."/>
            <person name="Yang H."/>
            <person name="Zhang G."/>
            <person name="Yang Z."/>
            <person name="Chen R."/>
            <person name="Liu S."/>
            <person name="Li J."/>
            <person name="Ma L."/>
            <person name="Liu H."/>
            <person name="Zhou Y."/>
            <person name="Zhao J."/>
            <person name="Fang X."/>
            <person name="Li G."/>
            <person name="Fang L."/>
            <person name="Li Y."/>
            <person name="Liu D."/>
            <person name="Zheng H."/>
            <person name="Zhang Y."/>
            <person name="Qin N."/>
            <person name="Li Z."/>
            <person name="Yang G."/>
            <person name="Yang S."/>
            <person name="Bolund L."/>
            <person name="Kristiansen K."/>
            <person name="Zheng H."/>
            <person name="Li S."/>
            <person name="Zhang X."/>
            <person name="Yang H."/>
            <person name="Wang J."/>
            <person name="Sun R."/>
            <person name="Zhang B."/>
            <person name="Jiang S."/>
            <person name="Wang J."/>
            <person name="Du Y."/>
            <person name="Li S."/>
        </authorList>
    </citation>
    <scope>NUCLEOTIDE SEQUENCE [LARGE SCALE GENOMIC DNA]</scope>
    <source>
        <strain evidence="2">cv. 9930</strain>
    </source>
</reference>
<evidence type="ECO:0000313" key="2">
    <source>
        <dbReference type="Proteomes" id="UP000029981"/>
    </source>
</evidence>
<protein>
    <submittedName>
        <fullName evidence="1">Uncharacterized protein</fullName>
    </submittedName>
</protein>
<proteinExistence type="predicted"/>
<dbReference type="Proteomes" id="UP000029981">
    <property type="component" value="Chromosome 6"/>
</dbReference>
<gene>
    <name evidence="1" type="ORF">Csa_6G136570</name>
</gene>
<keyword evidence="2" id="KW-1185">Reference proteome</keyword>
<dbReference type="Gramene" id="KGN46803">
    <property type="protein sequence ID" value="KGN46803"/>
    <property type="gene ID" value="Csa_6G136570"/>
</dbReference>
<name>A0A0A0KB99_CUCSA</name>
<sequence>MELDFGTSALVRDCLTNAAVANNPRVFWGRRGLKFAIIFFQVLENARGRFVILSLESFKGKKTRIFISKGSKGKGRKSFAEEISVLLLGLEGAIRISFASEVWKGN</sequence>
<accession>A0A0A0KB99</accession>
<dbReference type="AlphaFoldDB" id="A0A0A0KB99"/>
<evidence type="ECO:0000313" key="1">
    <source>
        <dbReference type="EMBL" id="KGN46803.1"/>
    </source>
</evidence>
<reference evidence="1 2" key="3">
    <citation type="journal article" date="2010" name="BMC Genomics">
        <title>Transcriptome sequencing and comparative analysis of cucumber flowers with different sex types.</title>
        <authorList>
            <person name="Guo S."/>
            <person name="Zheng Y."/>
            <person name="Joung J.G."/>
            <person name="Liu S."/>
            <person name="Zhang Z."/>
            <person name="Crasta O.R."/>
            <person name="Sobral B.W."/>
            <person name="Xu Y."/>
            <person name="Huang S."/>
            <person name="Fei Z."/>
        </authorList>
    </citation>
    <scope>NUCLEOTIDE SEQUENCE [LARGE SCALE GENOMIC DNA]</scope>
    <source>
        <strain evidence="2">cv. 9930</strain>
    </source>
</reference>
<organism evidence="1 2">
    <name type="scientific">Cucumis sativus</name>
    <name type="common">Cucumber</name>
    <dbReference type="NCBI Taxonomy" id="3659"/>
    <lineage>
        <taxon>Eukaryota</taxon>
        <taxon>Viridiplantae</taxon>
        <taxon>Streptophyta</taxon>
        <taxon>Embryophyta</taxon>
        <taxon>Tracheophyta</taxon>
        <taxon>Spermatophyta</taxon>
        <taxon>Magnoliopsida</taxon>
        <taxon>eudicotyledons</taxon>
        <taxon>Gunneridae</taxon>
        <taxon>Pentapetalae</taxon>
        <taxon>rosids</taxon>
        <taxon>fabids</taxon>
        <taxon>Cucurbitales</taxon>
        <taxon>Cucurbitaceae</taxon>
        <taxon>Benincaseae</taxon>
        <taxon>Cucumis</taxon>
    </lineage>
</organism>
<reference evidence="1 2" key="2">
    <citation type="journal article" date="2009" name="PLoS ONE">
        <title>An integrated genetic and cytogenetic map of the cucumber genome.</title>
        <authorList>
            <person name="Ren Y."/>
            <person name="Zhang Z."/>
            <person name="Liu J."/>
            <person name="Staub J.E."/>
            <person name="Han Y."/>
            <person name="Cheng Z."/>
            <person name="Li X."/>
            <person name="Lu J."/>
            <person name="Miao H."/>
            <person name="Kang H."/>
            <person name="Xie B."/>
            <person name="Gu X."/>
            <person name="Wang X."/>
            <person name="Du Y."/>
            <person name="Jin W."/>
            <person name="Huang S."/>
        </authorList>
    </citation>
    <scope>NUCLEOTIDE SEQUENCE [LARGE SCALE GENOMIC DNA]</scope>
    <source>
        <strain evidence="2">cv. 9930</strain>
    </source>
</reference>